<dbReference type="Gene3D" id="2.30.30.190">
    <property type="entry name" value="CAP Gly-rich-like domain"/>
    <property type="match status" value="1"/>
</dbReference>
<sequence length="353" mass="38761">MGESGEGEVLLPSSFTVGERVDVQGEKATVKFIGYIKKDEDTKKIVEVEEGDLWLGLEWDDKERGKHSGEGLFEVGVPGSGSFVKAAKVTRAFTLLQTVEEKYNDILGNAAEPTDMFVPTAKDNRVGIELVGRDKAINRYKNLHLLKTVSLDHSKAGKVGNAEETAEKLKVLEELDVSHSLFSDWMEVEKLGLALPTLRALQLNRCRISLPAAFPVEASPLSQLKVIALNRTGLSFKQVCTACTRLPQLEALHIANNQLTNLSDAADIVNAALASVKVIDMDGNEISEWREVATLAKLPNLKKLILSDNKLTDVEAEEGDFAALENLSLSGNKLDDWKCTIPMLHFKHLTEAK</sequence>
<dbReference type="Pfam" id="PF01302">
    <property type="entry name" value="CAP_GLY"/>
    <property type="match status" value="1"/>
</dbReference>
<proteinExistence type="predicted"/>
<organism evidence="4">
    <name type="scientific">Palpitomonas bilix</name>
    <dbReference type="NCBI Taxonomy" id="652834"/>
    <lineage>
        <taxon>Eukaryota</taxon>
        <taxon>Eukaryota incertae sedis</taxon>
    </lineage>
</organism>
<dbReference type="Gene3D" id="3.80.10.10">
    <property type="entry name" value="Ribonuclease Inhibitor"/>
    <property type="match status" value="1"/>
</dbReference>
<accession>A0A7S3DAM9</accession>
<evidence type="ECO:0000259" key="3">
    <source>
        <dbReference type="SMART" id="SM01052"/>
    </source>
</evidence>
<dbReference type="SMART" id="SM00369">
    <property type="entry name" value="LRR_TYP"/>
    <property type="match status" value="3"/>
</dbReference>
<dbReference type="InterPro" id="IPR036859">
    <property type="entry name" value="CAP-Gly_dom_sf"/>
</dbReference>
<dbReference type="SMART" id="SM01052">
    <property type="entry name" value="CAP_GLY"/>
    <property type="match status" value="1"/>
</dbReference>
<dbReference type="InterPro" id="IPR003591">
    <property type="entry name" value="Leu-rich_rpt_typical-subtyp"/>
</dbReference>
<dbReference type="SUPFAM" id="SSF74924">
    <property type="entry name" value="Cap-Gly domain"/>
    <property type="match status" value="1"/>
</dbReference>
<reference evidence="4" key="1">
    <citation type="submission" date="2021-01" db="EMBL/GenBank/DDBJ databases">
        <authorList>
            <person name="Corre E."/>
            <person name="Pelletier E."/>
            <person name="Niang G."/>
            <person name="Scheremetjew M."/>
            <person name="Finn R."/>
            <person name="Kale V."/>
            <person name="Holt S."/>
            <person name="Cochrane G."/>
            <person name="Meng A."/>
            <person name="Brown T."/>
            <person name="Cohen L."/>
        </authorList>
    </citation>
    <scope>NUCLEOTIDE SEQUENCE</scope>
    <source>
        <strain evidence="4">NIES-2562</strain>
    </source>
</reference>
<keyword evidence="1" id="KW-0433">Leucine-rich repeat</keyword>
<gene>
    <name evidence="4" type="ORF">PBIL07802_LOCUS13960</name>
</gene>
<dbReference type="EMBL" id="HBIB01021487">
    <property type="protein sequence ID" value="CAE0251735.1"/>
    <property type="molecule type" value="Transcribed_RNA"/>
</dbReference>
<protein>
    <recommendedName>
        <fullName evidence="3">CAP-Gly domain-containing protein</fullName>
    </recommendedName>
</protein>
<dbReference type="InterPro" id="IPR001611">
    <property type="entry name" value="Leu-rich_rpt"/>
</dbReference>
<dbReference type="AlphaFoldDB" id="A0A7S3DAM9"/>
<evidence type="ECO:0000256" key="1">
    <source>
        <dbReference type="ARBA" id="ARBA00022614"/>
    </source>
</evidence>
<dbReference type="Pfam" id="PF12799">
    <property type="entry name" value="LRR_4"/>
    <property type="match status" value="1"/>
</dbReference>
<evidence type="ECO:0000313" key="4">
    <source>
        <dbReference type="EMBL" id="CAE0251735.1"/>
    </source>
</evidence>
<dbReference type="PANTHER" id="PTHR46652">
    <property type="entry name" value="LEUCINE-RICH REPEAT AND IQ DOMAIN-CONTAINING PROTEIN 1-RELATED"/>
    <property type="match status" value="1"/>
</dbReference>
<evidence type="ECO:0000256" key="2">
    <source>
        <dbReference type="ARBA" id="ARBA00022737"/>
    </source>
</evidence>
<dbReference type="InterPro" id="IPR050836">
    <property type="entry name" value="SDS22/Internalin_LRR"/>
</dbReference>
<name>A0A7S3DAM9_9EUKA</name>
<dbReference type="InterPro" id="IPR000938">
    <property type="entry name" value="CAP-Gly_domain"/>
</dbReference>
<dbReference type="InterPro" id="IPR032675">
    <property type="entry name" value="LRR_dom_sf"/>
</dbReference>
<feature type="domain" description="CAP-Gly" evidence="3">
    <location>
        <begin position="17"/>
        <end position="90"/>
    </location>
</feature>
<dbReference type="SUPFAM" id="SSF52058">
    <property type="entry name" value="L domain-like"/>
    <property type="match status" value="1"/>
</dbReference>
<dbReference type="PANTHER" id="PTHR46652:SF3">
    <property type="entry name" value="LEUCINE-RICH REPEAT-CONTAINING PROTEIN 9"/>
    <property type="match status" value="1"/>
</dbReference>
<dbReference type="InterPro" id="IPR025875">
    <property type="entry name" value="Leu-rich_rpt_4"/>
</dbReference>
<dbReference type="PROSITE" id="PS51450">
    <property type="entry name" value="LRR"/>
    <property type="match status" value="1"/>
</dbReference>
<keyword evidence="2" id="KW-0677">Repeat</keyword>